<feature type="compositionally biased region" description="Acidic residues" evidence="3">
    <location>
        <begin position="298"/>
        <end position="310"/>
    </location>
</feature>
<dbReference type="Proteomes" id="UP000518266">
    <property type="component" value="Unassembled WGS sequence"/>
</dbReference>
<feature type="compositionally biased region" description="Pro residues" evidence="3">
    <location>
        <begin position="167"/>
        <end position="178"/>
    </location>
</feature>
<feature type="region of interest" description="Disordered" evidence="3">
    <location>
        <begin position="39"/>
        <end position="252"/>
    </location>
</feature>
<dbReference type="PANTHER" id="PTHR46860">
    <property type="entry name" value="CHROMOBOX PROTEIN HOMOLOG 2"/>
    <property type="match status" value="1"/>
</dbReference>
<dbReference type="InterPro" id="IPR033773">
    <property type="entry name" value="CBX7_C"/>
</dbReference>
<feature type="domain" description="Chromo" evidence="4">
    <location>
        <begin position="10"/>
        <end position="72"/>
    </location>
</feature>
<keyword evidence="6" id="KW-1185">Reference proteome</keyword>
<dbReference type="CDD" id="cd18647">
    <property type="entry name" value="CD_Cbx2"/>
    <property type="match status" value="1"/>
</dbReference>
<dbReference type="OrthoDB" id="8192126at2759"/>
<evidence type="ECO:0000256" key="1">
    <source>
        <dbReference type="ARBA" id="ARBA00004123"/>
    </source>
</evidence>
<feature type="compositionally biased region" description="Basic and acidic residues" evidence="3">
    <location>
        <begin position="48"/>
        <end position="71"/>
    </location>
</feature>
<accession>A0A7J5YTV9</accession>
<dbReference type="GO" id="GO:0000122">
    <property type="term" value="P:negative regulation of transcription by RNA polymerase II"/>
    <property type="evidence" value="ECO:0007669"/>
    <property type="project" value="TreeGrafter"/>
</dbReference>
<dbReference type="SMART" id="SM00298">
    <property type="entry name" value="CHROMO"/>
    <property type="match status" value="1"/>
</dbReference>
<dbReference type="InterPro" id="IPR023779">
    <property type="entry name" value="Chromodomain_CS"/>
</dbReference>
<dbReference type="AlphaFoldDB" id="A0A7J5YTV9"/>
<evidence type="ECO:0000256" key="3">
    <source>
        <dbReference type="SAM" id="MobiDB-lite"/>
    </source>
</evidence>
<feature type="compositionally biased region" description="Polar residues" evidence="3">
    <location>
        <begin position="123"/>
        <end position="132"/>
    </location>
</feature>
<dbReference type="GO" id="GO:0000792">
    <property type="term" value="C:heterochromatin"/>
    <property type="evidence" value="ECO:0007669"/>
    <property type="project" value="TreeGrafter"/>
</dbReference>
<dbReference type="GO" id="GO:0035102">
    <property type="term" value="C:PRC1 complex"/>
    <property type="evidence" value="ECO:0007669"/>
    <property type="project" value="InterPro"/>
</dbReference>
<feature type="compositionally biased region" description="Low complexity" evidence="3">
    <location>
        <begin position="218"/>
        <end position="228"/>
    </location>
</feature>
<dbReference type="InterPro" id="IPR000953">
    <property type="entry name" value="Chromo/chromo_shadow_dom"/>
</dbReference>
<reference evidence="5 6" key="1">
    <citation type="submission" date="2020-03" db="EMBL/GenBank/DDBJ databases">
        <title>Dissostichus mawsoni Genome sequencing and assembly.</title>
        <authorList>
            <person name="Park H."/>
        </authorList>
    </citation>
    <scope>NUCLEOTIDE SEQUENCE [LARGE SCALE GENOMIC DNA]</scope>
    <source>
        <strain evidence="5">DM0001</strain>
        <tissue evidence="5">Muscle</tissue>
    </source>
</reference>
<feature type="compositionally biased region" description="Acidic residues" evidence="3">
    <location>
        <begin position="104"/>
        <end position="115"/>
    </location>
</feature>
<dbReference type="SUPFAM" id="SSF54160">
    <property type="entry name" value="Chromo domain-like"/>
    <property type="match status" value="1"/>
</dbReference>
<comment type="caution">
    <text evidence="5">The sequence shown here is derived from an EMBL/GenBank/DDBJ whole genome shotgun (WGS) entry which is preliminary data.</text>
</comment>
<feature type="compositionally biased region" description="Basic residues" evidence="3">
    <location>
        <begin position="189"/>
        <end position="198"/>
    </location>
</feature>
<feature type="region of interest" description="Disordered" evidence="3">
    <location>
        <begin position="277"/>
        <end position="343"/>
    </location>
</feature>
<protein>
    <recommendedName>
        <fullName evidence="4">Chromo domain-containing protein</fullName>
    </recommendedName>
</protein>
<gene>
    <name evidence="5" type="ORF">F7725_013730</name>
</gene>
<feature type="compositionally biased region" description="Basic and acidic residues" evidence="3">
    <location>
        <begin position="133"/>
        <end position="149"/>
    </location>
</feature>
<dbReference type="Gene3D" id="2.40.50.40">
    <property type="match status" value="1"/>
</dbReference>
<feature type="compositionally biased region" description="Low complexity" evidence="3">
    <location>
        <begin position="85"/>
        <end position="103"/>
    </location>
</feature>
<dbReference type="Pfam" id="PF00385">
    <property type="entry name" value="Chromo"/>
    <property type="match status" value="1"/>
</dbReference>
<dbReference type="InterPro" id="IPR042796">
    <property type="entry name" value="CBX2"/>
</dbReference>
<dbReference type="PROSITE" id="PS50013">
    <property type="entry name" value="CHROMO_2"/>
    <property type="match status" value="1"/>
</dbReference>
<dbReference type="PANTHER" id="PTHR46860:SF1">
    <property type="entry name" value="CHROMOBOX PROTEIN HOMOLOG 2"/>
    <property type="match status" value="1"/>
</dbReference>
<evidence type="ECO:0000313" key="5">
    <source>
        <dbReference type="EMBL" id="KAF3853042.1"/>
    </source>
</evidence>
<organism evidence="5 6">
    <name type="scientific">Dissostichus mawsoni</name>
    <name type="common">Antarctic cod</name>
    <dbReference type="NCBI Taxonomy" id="36200"/>
    <lineage>
        <taxon>Eukaryota</taxon>
        <taxon>Metazoa</taxon>
        <taxon>Chordata</taxon>
        <taxon>Craniata</taxon>
        <taxon>Vertebrata</taxon>
        <taxon>Euteleostomi</taxon>
        <taxon>Actinopterygii</taxon>
        <taxon>Neopterygii</taxon>
        <taxon>Teleostei</taxon>
        <taxon>Neoteleostei</taxon>
        <taxon>Acanthomorphata</taxon>
        <taxon>Eupercaria</taxon>
        <taxon>Perciformes</taxon>
        <taxon>Notothenioidei</taxon>
        <taxon>Nototheniidae</taxon>
        <taxon>Dissostichus</taxon>
    </lineage>
</organism>
<sequence length="378" mass="40330">MEGVTVGQVFDAECILSKRPRKGKCEYLVKWRGWSSKHNSWEPEENILDPRVEQEKELLFQTKGRTERQTEEDPACPPLTKDGRLSSSSCSGLSSPSPSSSSSSEEEEDDDDDEEERSHLRSPASSQALASRNTKEEAGRKPLHPDVRALRQAKSRAPLSSSFFVTPPLPPPPPPLPPRHMLRPPAVKKPLHSRQLHVHRAESLQRGVHRLKASLWTSSSSSSSSSHSRTGPSVSKAASGSGQQGGARASLRSGAIVKGGGVKVGGLNVGGVVEQQLADSQTGSGSAERKLNELSTGDSDETSSDSETDDGAAMFPASIVPRPGLGGGGGAASDTETDWRPERSRMETVCVTDVTANFITVTVKESPTSEGFFSALKG</sequence>
<evidence type="ECO:0000256" key="2">
    <source>
        <dbReference type="ARBA" id="ARBA00023242"/>
    </source>
</evidence>
<dbReference type="EMBL" id="JAAKFY010000008">
    <property type="protein sequence ID" value="KAF3853042.1"/>
    <property type="molecule type" value="Genomic_DNA"/>
</dbReference>
<evidence type="ECO:0000313" key="6">
    <source>
        <dbReference type="Proteomes" id="UP000518266"/>
    </source>
</evidence>
<feature type="compositionally biased region" description="Low complexity" evidence="3">
    <location>
        <begin position="235"/>
        <end position="250"/>
    </location>
</feature>
<dbReference type="Pfam" id="PF17218">
    <property type="entry name" value="CBX7_C"/>
    <property type="match status" value="1"/>
</dbReference>
<evidence type="ECO:0000259" key="4">
    <source>
        <dbReference type="PROSITE" id="PS50013"/>
    </source>
</evidence>
<name>A0A7J5YTV9_DISMA</name>
<dbReference type="InterPro" id="IPR016197">
    <property type="entry name" value="Chromo-like_dom_sf"/>
</dbReference>
<dbReference type="InterPro" id="IPR023780">
    <property type="entry name" value="Chromo_domain"/>
</dbReference>
<proteinExistence type="predicted"/>
<keyword evidence="2" id="KW-0539">Nucleus</keyword>
<dbReference type="PROSITE" id="PS00598">
    <property type="entry name" value="CHROMO_1"/>
    <property type="match status" value="1"/>
</dbReference>
<comment type="subcellular location">
    <subcellularLocation>
        <location evidence="1">Nucleus</location>
    </subcellularLocation>
</comment>